<proteinExistence type="predicted"/>
<evidence type="ECO:0000313" key="3">
    <source>
        <dbReference type="Proteomes" id="UP000288429"/>
    </source>
</evidence>
<dbReference type="EMBL" id="NIZV01000261">
    <property type="protein sequence ID" value="RSL97141.1"/>
    <property type="molecule type" value="Genomic_DNA"/>
</dbReference>
<dbReference type="AlphaFoldDB" id="A0A428T541"/>
<dbReference type="Proteomes" id="UP000288429">
    <property type="component" value="Unassembled WGS sequence"/>
</dbReference>
<accession>A0A428T541</accession>
<reference evidence="2 3" key="1">
    <citation type="submission" date="2017-06" db="EMBL/GenBank/DDBJ databases">
        <title>Cmopartive genomic analysis of Ambrosia Fusariam Clade fungi.</title>
        <authorList>
            <person name="Stajich J.E."/>
            <person name="Carrillo J."/>
            <person name="Kijimoto T."/>
            <person name="Eskalen A."/>
            <person name="O'Donnell K."/>
            <person name="Kasson M."/>
        </authorList>
    </citation>
    <scope>NUCLEOTIDE SEQUENCE [LARGE SCALE GENOMIC DNA]</scope>
    <source>
        <strain evidence="2 3">NRRL 20438</strain>
    </source>
</reference>
<organism evidence="2 3">
    <name type="scientific">Fusarium ambrosium</name>
    <dbReference type="NCBI Taxonomy" id="131363"/>
    <lineage>
        <taxon>Eukaryota</taxon>
        <taxon>Fungi</taxon>
        <taxon>Dikarya</taxon>
        <taxon>Ascomycota</taxon>
        <taxon>Pezizomycotina</taxon>
        <taxon>Sordariomycetes</taxon>
        <taxon>Hypocreomycetidae</taxon>
        <taxon>Hypocreales</taxon>
        <taxon>Nectriaceae</taxon>
        <taxon>Fusarium</taxon>
        <taxon>Fusarium solani species complex</taxon>
    </lineage>
</organism>
<comment type="caution">
    <text evidence="2">The sequence shown here is derived from an EMBL/GenBank/DDBJ whole genome shotgun (WGS) entry which is preliminary data.</text>
</comment>
<evidence type="ECO:0000313" key="2">
    <source>
        <dbReference type="EMBL" id="RSL97141.1"/>
    </source>
</evidence>
<feature type="region of interest" description="Disordered" evidence="1">
    <location>
        <begin position="54"/>
        <end position="74"/>
    </location>
</feature>
<keyword evidence="3" id="KW-1185">Reference proteome</keyword>
<protein>
    <submittedName>
        <fullName evidence="2">Uncharacterized protein</fullName>
    </submittedName>
</protein>
<name>A0A428T541_9HYPO</name>
<sequence>MALFPLASSPALQAPLVGKSLNPLSQVSREELPPPLELSTALPSSDELCQDQLALDQTPSLASDKPIDKGPSPADAMHLRFGGWTFPQTVRKPPLHTSLLACFFLYEEFKLSPYSSDAA</sequence>
<gene>
    <name evidence="2" type="ORF">CDV31_013163</name>
</gene>
<evidence type="ECO:0000256" key="1">
    <source>
        <dbReference type="SAM" id="MobiDB-lite"/>
    </source>
</evidence>